<evidence type="ECO:0000256" key="2">
    <source>
        <dbReference type="ARBA" id="ARBA00023004"/>
    </source>
</evidence>
<dbReference type="Pfam" id="PF02906">
    <property type="entry name" value="Fe_hyd_lg_C"/>
    <property type="match status" value="1"/>
</dbReference>
<name>A0ABR7NPN6_9FIRM</name>
<dbReference type="InterPro" id="IPR017900">
    <property type="entry name" value="4Fe4S_Fe_S_CS"/>
</dbReference>
<dbReference type="Pfam" id="PF00037">
    <property type="entry name" value="Fer4"/>
    <property type="match status" value="2"/>
</dbReference>
<evidence type="ECO:0000259" key="4">
    <source>
        <dbReference type="PROSITE" id="PS51379"/>
    </source>
</evidence>
<dbReference type="RefSeq" id="WP_262426835.1">
    <property type="nucleotide sequence ID" value="NZ_JACRTJ010000005.1"/>
</dbReference>
<dbReference type="EMBL" id="JACRTJ010000005">
    <property type="protein sequence ID" value="MBC8598083.1"/>
    <property type="molecule type" value="Genomic_DNA"/>
</dbReference>
<keyword evidence="3" id="KW-0411">Iron-sulfur</keyword>
<dbReference type="PROSITE" id="PS51379">
    <property type="entry name" value="4FE4S_FER_2"/>
    <property type="match status" value="2"/>
</dbReference>
<dbReference type="NCBIfam" id="TIGR04105">
    <property type="entry name" value="FeFe_hydrog_B1"/>
    <property type="match status" value="1"/>
</dbReference>
<reference evidence="5 6" key="1">
    <citation type="submission" date="2020-08" db="EMBL/GenBank/DDBJ databases">
        <title>Genome public.</title>
        <authorList>
            <person name="Liu C."/>
            <person name="Sun Q."/>
        </authorList>
    </citation>
    <scope>NUCLEOTIDE SEQUENCE [LARGE SCALE GENOMIC DNA]</scope>
    <source>
        <strain evidence="5 6">BX10</strain>
    </source>
</reference>
<comment type="caution">
    <text evidence="5">The sequence shown here is derived from an EMBL/GenBank/DDBJ whole genome shotgun (WGS) entry which is preliminary data.</text>
</comment>
<gene>
    <name evidence="5" type="ORF">H8708_02365</name>
</gene>
<feature type="domain" description="4Fe-4S ferredoxin-type" evidence="4">
    <location>
        <begin position="122"/>
        <end position="152"/>
    </location>
</feature>
<dbReference type="PROSITE" id="PS00198">
    <property type="entry name" value="4FE4S_FER_1"/>
    <property type="match status" value="2"/>
</dbReference>
<accession>A0ABR7NPN6</accession>
<evidence type="ECO:0000313" key="6">
    <source>
        <dbReference type="Proteomes" id="UP000647491"/>
    </source>
</evidence>
<dbReference type="PANTHER" id="PTHR11615">
    <property type="entry name" value="NITRATE, FORMATE, IRON DEHYDROGENASE"/>
    <property type="match status" value="1"/>
</dbReference>
<keyword evidence="1" id="KW-0479">Metal-binding</keyword>
<evidence type="ECO:0000256" key="3">
    <source>
        <dbReference type="ARBA" id="ARBA00023014"/>
    </source>
</evidence>
<dbReference type="Gene3D" id="3.40.950.10">
    <property type="entry name" value="Fe-only Hydrogenase (Larger Subunit), Chain L, domain 3"/>
    <property type="match status" value="1"/>
</dbReference>
<evidence type="ECO:0000256" key="1">
    <source>
        <dbReference type="ARBA" id="ARBA00022723"/>
    </source>
</evidence>
<dbReference type="SUPFAM" id="SSF53920">
    <property type="entry name" value="Fe-only hydrogenase"/>
    <property type="match status" value="1"/>
</dbReference>
<proteinExistence type="predicted"/>
<dbReference type="InterPro" id="IPR050340">
    <property type="entry name" value="Cytosolic_Fe-S_CAF"/>
</dbReference>
<dbReference type="InterPro" id="IPR004108">
    <property type="entry name" value="Fe_hydrogenase_lsu_C"/>
</dbReference>
<evidence type="ECO:0000313" key="5">
    <source>
        <dbReference type="EMBL" id="MBC8598083.1"/>
    </source>
</evidence>
<feature type="domain" description="4Fe-4S ferredoxin-type" evidence="4">
    <location>
        <begin position="169"/>
        <end position="198"/>
    </location>
</feature>
<organism evidence="5 6">
    <name type="scientific">Enterocloster hominis</name>
    <name type="common">ex Liu et al. 2021</name>
    <dbReference type="NCBI Taxonomy" id="2763663"/>
    <lineage>
        <taxon>Bacteria</taxon>
        <taxon>Bacillati</taxon>
        <taxon>Bacillota</taxon>
        <taxon>Clostridia</taxon>
        <taxon>Lachnospirales</taxon>
        <taxon>Lachnospiraceae</taxon>
        <taxon>Enterocloster</taxon>
    </lineage>
</organism>
<dbReference type="InterPro" id="IPR017896">
    <property type="entry name" value="4Fe4S_Fe-S-bd"/>
</dbReference>
<protein>
    <submittedName>
        <fullName evidence="5">4Fe-4S dicluster domain-containing protein</fullName>
    </submittedName>
</protein>
<dbReference type="SUPFAM" id="SSF54862">
    <property type="entry name" value="4Fe-4S ferredoxins"/>
    <property type="match status" value="1"/>
</dbReference>
<keyword evidence="2" id="KW-0408">Iron</keyword>
<sequence length="488" mass="53503">MRTNDEALLKIKYNVLHEVAKLAFSGELDEKRDEIPFKLIPGPKAQFRCCVYKEREIIRQRVRLAEGKCPSGKHSDNMIQVIPSACEECPITRFVVTDNCQKCMGKACQNACNFGAISIGRDRAHIDPDKCKECGKCAQACPYNAIAELIRPCRRACPVDAITMDLDTGICQIDEKKCIQCGACVRSCPFGAITSKVFIVQVINALKAGKKVVAMVAPAAEGEFGADITMGSWRTALKKVGFADMVEVAAGGDMTAAYEAMEWAEAYKEGKKMTTSCCPAFVNLIKKHYPTLIDNLSTTVSPMCAVSRMLKAKDPETVTVFIGPCMAKKAEAADKSVEGNADFVLTFGEAIELMRAKDVELEPEEYKDQEASVFGKRFGNGGGVTNAVIQCLKEQGESTDIKVARCSGPADVKKALLLMKVGRLPEDFIEGMMCQGGCVGGPSNLKQETTFKKDRDALIGKADERGVWENLKNYDMESFSMHRTYEKQ</sequence>
<dbReference type="InterPro" id="IPR009016">
    <property type="entry name" value="Fe_hydrogenase"/>
</dbReference>
<dbReference type="InterPro" id="IPR027631">
    <property type="entry name" value="Mono_FeFe_hydrog"/>
</dbReference>
<keyword evidence="6" id="KW-1185">Reference proteome</keyword>
<dbReference type="Gene3D" id="3.30.70.20">
    <property type="match status" value="2"/>
</dbReference>
<dbReference type="Proteomes" id="UP000647491">
    <property type="component" value="Unassembled WGS sequence"/>
</dbReference>